<proteinExistence type="predicted"/>
<keyword evidence="2" id="KW-1185">Reference proteome</keyword>
<protein>
    <submittedName>
        <fullName evidence="1">Uncharacterized protein</fullName>
    </submittedName>
</protein>
<comment type="caution">
    <text evidence="1">The sequence shown here is derived from an EMBL/GenBank/DDBJ whole genome shotgun (WGS) entry which is preliminary data.</text>
</comment>
<dbReference type="Pfam" id="PF21540">
    <property type="entry name" value="Choline_bind_4"/>
    <property type="match status" value="3"/>
</dbReference>
<sequence length="374" mass="41691">MTRLKALLKKADKAAVIGMTAAVVAMATLGAGGVKTYASDYSVQKYVDSSDESLVLDGDTWHCYKNGQIDYDYDGIALNEYGWWKVNNGEVDFSYSGMVLNQYGWWYVNNGGLDGSYSGMGVNEYGWWKYDNGTVDFNYSGIALNDYGWWKFTNGSVDFNANGLVFDEATNTWWYFNGGAIDFAFDGRALNDYGWWKVNNGSVNFGFNGLCSNEYGTWKFNNGTVDFGYNGFAADGENTWYVVNGRVATEYSGTVDGKAVRNGQVMDTIVIQVVHHDRDRTGAVTESRADTSGLVGYIEYLAVPVDKDGNITEPVYASYWKPDDWKGFTSGYIVTAEVLADGKLIHSKDDPEKTDIRPYIKDGAVNLYLSWFMM</sequence>
<evidence type="ECO:0000313" key="2">
    <source>
        <dbReference type="Proteomes" id="UP001546774"/>
    </source>
</evidence>
<reference evidence="1" key="1">
    <citation type="submission" date="2024-03" db="EMBL/GenBank/DDBJ databases">
        <title>Human intestinal bacterial collection.</title>
        <authorList>
            <person name="Pauvert C."/>
            <person name="Hitch T.C.A."/>
            <person name="Clavel T."/>
        </authorList>
    </citation>
    <scope>NUCLEOTIDE SEQUENCE [LARGE SCALE GENOMIC DNA]</scope>
    <source>
        <strain evidence="1">CLA-AA-H89B</strain>
    </source>
</reference>
<dbReference type="Proteomes" id="UP001546774">
    <property type="component" value="Unassembled WGS sequence"/>
</dbReference>
<dbReference type="InterPro" id="IPR048713">
    <property type="entry name" value="Choline_bind_rpt"/>
</dbReference>
<dbReference type="EMBL" id="JBBMFS010000001">
    <property type="protein sequence ID" value="MEQ2553849.1"/>
    <property type="molecule type" value="Genomic_DNA"/>
</dbReference>
<name>A0ABV1H2C7_9FIRM</name>
<accession>A0ABV1H2C7</accession>
<evidence type="ECO:0000313" key="1">
    <source>
        <dbReference type="EMBL" id="MEQ2553849.1"/>
    </source>
</evidence>
<gene>
    <name evidence="1" type="ORF">WMO37_02330</name>
</gene>
<organism evidence="1 2">
    <name type="scientific">Lachnospira intestinalis</name>
    <dbReference type="NCBI Taxonomy" id="3133158"/>
    <lineage>
        <taxon>Bacteria</taxon>
        <taxon>Bacillati</taxon>
        <taxon>Bacillota</taxon>
        <taxon>Clostridia</taxon>
        <taxon>Lachnospirales</taxon>
        <taxon>Lachnospiraceae</taxon>
        <taxon>Lachnospira</taxon>
    </lineage>
</organism>